<sequence>MMLTTEGADKTLLLVLYDLNNSEMLEVKSDFPNDVCILATNTGDIIGVKPESDHITFIYGHLTPHSGGTTRLSKTATRIFKYRDPTVYRYLELKSCTVTKKGVIFVGKTVSIQSQLCALFADNVIDCNVRLIEQDPCGVKECEINPEAALETVAGTGAIALTDGLCVQLFDANNITTKKEKAEEQMKEPILTPPPRTAVLPVYPTVCSTVPSPPNNPAGSEVNPHSMIRYRFMTIESCHFNPQTESRFDRLLKKALHVPAKNMASECGILCTDYPHDCSGFGYTADGDCILFHDTRKKGKISNHVKFERCYSIFDYLIVNAATIERFYCKDTSFCWSVAEERDECCFDYRTSVLPCGVTCEPTSAAPSTSAEVTTGTYTWIESTIRAESNVESILPTIGIAGAFILVVLVILACVIGANASSFDHCWDCKSSERIDHEINNAADERELHNISRHESVEELRFHALSSQRSYNSVESLNGDNISSYSLTMPALLPSTNESQPSAPEETVLEIPSEVAILPPEYSDVCMNI</sequence>
<dbReference type="EMBL" id="VXIV02002529">
    <property type="protein sequence ID" value="KAF6024810.1"/>
    <property type="molecule type" value="Genomic_DNA"/>
</dbReference>
<evidence type="ECO:0000313" key="2">
    <source>
        <dbReference type="EMBL" id="KAF6024810.1"/>
    </source>
</evidence>
<evidence type="ECO:0000256" key="1">
    <source>
        <dbReference type="SAM" id="Phobius"/>
    </source>
</evidence>
<keyword evidence="1" id="KW-0472">Membrane</keyword>
<proteinExistence type="predicted"/>
<accession>A0A7J7JF01</accession>
<feature type="transmembrane region" description="Helical" evidence="1">
    <location>
        <begin position="394"/>
        <end position="418"/>
    </location>
</feature>
<name>A0A7J7JF01_BUGNE</name>
<dbReference type="Proteomes" id="UP000593567">
    <property type="component" value="Unassembled WGS sequence"/>
</dbReference>
<keyword evidence="1" id="KW-1133">Transmembrane helix</keyword>
<gene>
    <name evidence="2" type="ORF">EB796_016869</name>
</gene>
<reference evidence="2" key="1">
    <citation type="submission" date="2020-06" db="EMBL/GenBank/DDBJ databases">
        <title>Draft genome of Bugula neritina, a colonial animal packing powerful symbionts and potential medicines.</title>
        <authorList>
            <person name="Rayko M."/>
        </authorList>
    </citation>
    <scope>NUCLEOTIDE SEQUENCE [LARGE SCALE GENOMIC DNA]</scope>
    <source>
        <strain evidence="2">Kwan_BN1</strain>
    </source>
</reference>
<evidence type="ECO:0000313" key="3">
    <source>
        <dbReference type="Proteomes" id="UP000593567"/>
    </source>
</evidence>
<keyword evidence="3" id="KW-1185">Reference proteome</keyword>
<dbReference type="AlphaFoldDB" id="A0A7J7JF01"/>
<protein>
    <submittedName>
        <fullName evidence="2">Uncharacterized protein</fullName>
    </submittedName>
</protein>
<organism evidence="2 3">
    <name type="scientific">Bugula neritina</name>
    <name type="common">Brown bryozoan</name>
    <name type="synonym">Sertularia neritina</name>
    <dbReference type="NCBI Taxonomy" id="10212"/>
    <lineage>
        <taxon>Eukaryota</taxon>
        <taxon>Metazoa</taxon>
        <taxon>Spiralia</taxon>
        <taxon>Lophotrochozoa</taxon>
        <taxon>Bryozoa</taxon>
        <taxon>Gymnolaemata</taxon>
        <taxon>Cheilostomatida</taxon>
        <taxon>Flustrina</taxon>
        <taxon>Buguloidea</taxon>
        <taxon>Bugulidae</taxon>
        <taxon>Bugula</taxon>
    </lineage>
</organism>
<keyword evidence="1" id="KW-0812">Transmembrane</keyword>
<comment type="caution">
    <text evidence="2">The sequence shown here is derived from an EMBL/GenBank/DDBJ whole genome shotgun (WGS) entry which is preliminary data.</text>
</comment>